<keyword evidence="2" id="KW-1185">Reference proteome</keyword>
<protein>
    <submittedName>
        <fullName evidence="1">Uncharacterized protein</fullName>
    </submittedName>
</protein>
<name>A0A9N8KSU1_9PEZI</name>
<proteinExistence type="predicted"/>
<comment type="caution">
    <text evidence="1">The sequence shown here is derived from an EMBL/GenBank/DDBJ whole genome shotgun (WGS) entry which is preliminary data.</text>
</comment>
<dbReference type="OrthoDB" id="2186770at2759"/>
<dbReference type="EMBL" id="CAINUL010000016">
    <property type="protein sequence ID" value="CAD0113667.1"/>
    <property type="molecule type" value="Genomic_DNA"/>
</dbReference>
<reference evidence="1" key="1">
    <citation type="submission" date="2020-06" db="EMBL/GenBank/DDBJ databases">
        <authorList>
            <person name="Onetto C."/>
        </authorList>
    </citation>
    <scope>NUCLEOTIDE SEQUENCE</scope>
</reference>
<sequence length="78" mass="8543">MAILWGNLEELKAAALAKQQPFPPHDSAPAETVGLSNLPFYCCIAEYGQALDEDDLGSEESSGYTRLYDMSGARIFEE</sequence>
<gene>
    <name evidence="1" type="ORF">AWRI4620_LOCUS7922</name>
</gene>
<evidence type="ECO:0000313" key="2">
    <source>
        <dbReference type="Proteomes" id="UP000745764"/>
    </source>
</evidence>
<evidence type="ECO:0000313" key="1">
    <source>
        <dbReference type="EMBL" id="CAD0113667.1"/>
    </source>
</evidence>
<dbReference type="Proteomes" id="UP000745764">
    <property type="component" value="Unassembled WGS sequence"/>
</dbReference>
<accession>A0A9N8KSU1</accession>
<organism evidence="1 2">
    <name type="scientific">Aureobasidium uvarum</name>
    <dbReference type="NCBI Taxonomy" id="2773716"/>
    <lineage>
        <taxon>Eukaryota</taxon>
        <taxon>Fungi</taxon>
        <taxon>Dikarya</taxon>
        <taxon>Ascomycota</taxon>
        <taxon>Pezizomycotina</taxon>
        <taxon>Dothideomycetes</taxon>
        <taxon>Dothideomycetidae</taxon>
        <taxon>Dothideales</taxon>
        <taxon>Saccotheciaceae</taxon>
        <taxon>Aureobasidium</taxon>
    </lineage>
</organism>
<dbReference type="AlphaFoldDB" id="A0A9N8KSU1"/>